<evidence type="ECO:0000259" key="9">
    <source>
        <dbReference type="PROSITE" id="PS50928"/>
    </source>
</evidence>
<comment type="similarity">
    <text evidence="8">Belongs to the binding-protein-dependent transport system permease family.</text>
</comment>
<dbReference type="SUPFAM" id="SSF161098">
    <property type="entry name" value="MetI-like"/>
    <property type="match status" value="2"/>
</dbReference>
<feature type="transmembrane region" description="Helical" evidence="8">
    <location>
        <begin position="85"/>
        <end position="104"/>
    </location>
</feature>
<name>A0ABV9LQV5_9ALTE</name>
<dbReference type="Proteomes" id="UP001595897">
    <property type="component" value="Unassembled WGS sequence"/>
</dbReference>
<dbReference type="PANTHER" id="PTHR43357">
    <property type="entry name" value="INNER MEMBRANE ABC TRANSPORTER PERMEASE PROTEIN YDCV"/>
    <property type="match status" value="1"/>
</dbReference>
<feature type="transmembrane region" description="Helical" evidence="8">
    <location>
        <begin position="284"/>
        <end position="308"/>
    </location>
</feature>
<protein>
    <submittedName>
        <fullName evidence="10">ABC transporter permease</fullName>
    </submittedName>
</protein>
<feature type="transmembrane region" description="Helical" evidence="8">
    <location>
        <begin position="367"/>
        <end position="387"/>
    </location>
</feature>
<feature type="transmembrane region" description="Helical" evidence="8">
    <location>
        <begin position="137"/>
        <end position="156"/>
    </location>
</feature>
<feature type="transmembrane region" description="Helical" evidence="8">
    <location>
        <begin position="513"/>
        <end position="532"/>
    </location>
</feature>
<dbReference type="PROSITE" id="PS50928">
    <property type="entry name" value="ABC_TM1"/>
    <property type="match status" value="2"/>
</dbReference>
<evidence type="ECO:0000313" key="10">
    <source>
        <dbReference type="EMBL" id="MFC4698887.1"/>
    </source>
</evidence>
<dbReference type="Gene3D" id="1.10.3720.10">
    <property type="entry name" value="MetI-like"/>
    <property type="match status" value="2"/>
</dbReference>
<feature type="transmembrane region" description="Helical" evidence="8">
    <location>
        <begin position="407"/>
        <end position="427"/>
    </location>
</feature>
<evidence type="ECO:0000256" key="7">
    <source>
        <dbReference type="ARBA" id="ARBA00023136"/>
    </source>
</evidence>
<feature type="domain" description="ABC transmembrane type-1" evidence="9">
    <location>
        <begin position="325"/>
        <end position="531"/>
    </location>
</feature>
<reference evidence="11" key="1">
    <citation type="journal article" date="2019" name="Int. J. Syst. Evol. Microbiol.">
        <title>The Global Catalogue of Microorganisms (GCM) 10K type strain sequencing project: providing services to taxonomists for standard genome sequencing and annotation.</title>
        <authorList>
            <consortium name="The Broad Institute Genomics Platform"/>
            <consortium name="The Broad Institute Genome Sequencing Center for Infectious Disease"/>
            <person name="Wu L."/>
            <person name="Ma J."/>
        </authorList>
    </citation>
    <scope>NUCLEOTIDE SEQUENCE [LARGE SCALE GENOMIC DNA]</scope>
    <source>
        <strain evidence="11">KACC 12507</strain>
    </source>
</reference>
<dbReference type="InterPro" id="IPR000515">
    <property type="entry name" value="MetI-like"/>
</dbReference>
<dbReference type="CDD" id="cd06261">
    <property type="entry name" value="TM_PBP2"/>
    <property type="match status" value="2"/>
</dbReference>
<feature type="domain" description="ABC transmembrane type-1" evidence="9">
    <location>
        <begin position="49"/>
        <end position="255"/>
    </location>
</feature>
<evidence type="ECO:0000256" key="8">
    <source>
        <dbReference type="RuleBase" id="RU363032"/>
    </source>
</evidence>
<feature type="transmembrane region" description="Helical" evidence="8">
    <location>
        <begin position="461"/>
        <end position="480"/>
    </location>
</feature>
<proteinExistence type="inferred from homology"/>
<evidence type="ECO:0000256" key="4">
    <source>
        <dbReference type="ARBA" id="ARBA00022519"/>
    </source>
</evidence>
<accession>A0ABV9LQV5</accession>
<evidence type="ECO:0000256" key="1">
    <source>
        <dbReference type="ARBA" id="ARBA00004429"/>
    </source>
</evidence>
<comment type="subcellular location">
    <subcellularLocation>
        <location evidence="1">Cell inner membrane</location>
        <topology evidence="1">Multi-pass membrane protein</topology>
    </subcellularLocation>
    <subcellularLocation>
        <location evidence="8">Cell membrane</location>
        <topology evidence="8">Multi-pass membrane protein</topology>
    </subcellularLocation>
</comment>
<dbReference type="RefSeq" id="WP_382405569.1">
    <property type="nucleotide sequence ID" value="NZ_JBHSGU010000002.1"/>
</dbReference>
<keyword evidence="5 8" id="KW-0812">Transmembrane</keyword>
<keyword evidence="2 8" id="KW-0813">Transport</keyword>
<dbReference type="EMBL" id="JBHSGU010000002">
    <property type="protein sequence ID" value="MFC4698887.1"/>
    <property type="molecule type" value="Genomic_DNA"/>
</dbReference>
<evidence type="ECO:0000313" key="11">
    <source>
        <dbReference type="Proteomes" id="UP001595897"/>
    </source>
</evidence>
<keyword evidence="4" id="KW-0997">Cell inner membrane</keyword>
<evidence type="ECO:0000256" key="2">
    <source>
        <dbReference type="ARBA" id="ARBA00022448"/>
    </source>
</evidence>
<keyword evidence="11" id="KW-1185">Reference proteome</keyword>
<dbReference type="Pfam" id="PF00528">
    <property type="entry name" value="BPD_transp_1"/>
    <property type="match status" value="2"/>
</dbReference>
<feature type="transmembrane region" description="Helical" evidence="8">
    <location>
        <begin position="52"/>
        <end position="73"/>
    </location>
</feature>
<keyword evidence="3" id="KW-1003">Cell membrane</keyword>
<evidence type="ECO:0000256" key="5">
    <source>
        <dbReference type="ARBA" id="ARBA00022692"/>
    </source>
</evidence>
<feature type="transmembrane region" description="Helical" evidence="8">
    <location>
        <begin position="7"/>
        <end position="32"/>
    </location>
</feature>
<feature type="transmembrane region" description="Helical" evidence="8">
    <location>
        <begin position="328"/>
        <end position="346"/>
    </location>
</feature>
<sequence length="540" mass="59258">MKNARWLVGSCLGISAFVVLPLCIVAFSVFSFDVALWRHLATTVLSEYVLNSLILAVGVGIGTIVVGSTLAYLMVNFDFMGKSVLSWMVLLPLAMPAYIIAYTYTGILDFAGPLQTYLRSSFDWQRGDYWFWDVRSLSGAIVMMILVLYPYVYILARTAFVEQSYSFVKVSKLAGYSRWHHFKRVSLPLARPAILTGASLAMMEALADYGTVAYFGVSTFTTGIFRTWFGMGNIQGAAQLSTLLCMFVLVLLVLEKHSRKDASKYQSRHLSQFSVNKLHGIHSLVVMLVCLLPALLGFVVPFTQLLTWSAQFAEVGDLSSFLALVKNSLVLASVGALVIVGLAVLVSYSKRLANKRVVNTAEQALSLGYAVPGIVIAVGVLIMAGFIDRHLNQLTIAWFDYRPGLVFSGTIAVLVFAYTVRFLSVALQNTETGLQRLPKRLDNAALSLNGSVFRMLRKIHVPLLSGSVISALLLVFVDILKELPATLVLRPFNFNTLAVRAYELASDERLLDAALPAISIVLAGLLPVVLLTRQLNKTSV</sequence>
<comment type="caution">
    <text evidence="10">The sequence shown here is derived from an EMBL/GenBank/DDBJ whole genome shotgun (WGS) entry which is preliminary data.</text>
</comment>
<evidence type="ECO:0000256" key="3">
    <source>
        <dbReference type="ARBA" id="ARBA00022475"/>
    </source>
</evidence>
<gene>
    <name evidence="10" type="ORF">ACFO4O_01760</name>
</gene>
<organism evidence="10 11">
    <name type="scientific">Glaciecola siphonariae</name>
    <dbReference type="NCBI Taxonomy" id="521012"/>
    <lineage>
        <taxon>Bacteria</taxon>
        <taxon>Pseudomonadati</taxon>
        <taxon>Pseudomonadota</taxon>
        <taxon>Gammaproteobacteria</taxon>
        <taxon>Alteromonadales</taxon>
        <taxon>Alteromonadaceae</taxon>
        <taxon>Glaciecola</taxon>
    </lineage>
</organism>
<feature type="transmembrane region" description="Helical" evidence="8">
    <location>
        <begin position="237"/>
        <end position="254"/>
    </location>
</feature>
<evidence type="ECO:0000256" key="6">
    <source>
        <dbReference type="ARBA" id="ARBA00022989"/>
    </source>
</evidence>
<dbReference type="InterPro" id="IPR035906">
    <property type="entry name" value="MetI-like_sf"/>
</dbReference>
<keyword evidence="7 8" id="KW-0472">Membrane</keyword>
<dbReference type="PANTHER" id="PTHR43357:SF3">
    <property type="entry name" value="FE(3+)-TRANSPORT SYSTEM PERMEASE PROTEIN FBPB 2"/>
    <property type="match status" value="1"/>
</dbReference>
<keyword evidence="6 8" id="KW-1133">Transmembrane helix</keyword>